<comment type="caution">
    <text evidence="5">The sequence shown here is derived from an EMBL/GenBank/DDBJ whole genome shotgun (WGS) entry which is preliminary data.</text>
</comment>
<dbReference type="Proteomes" id="UP000782312">
    <property type="component" value="Unassembled WGS sequence"/>
</dbReference>
<evidence type="ECO:0000256" key="3">
    <source>
        <dbReference type="RuleBase" id="RU003694"/>
    </source>
</evidence>
<keyword evidence="2 3" id="KW-0808">Transferase</keyword>
<dbReference type="AlphaFoldDB" id="A0A932HWA8"/>
<dbReference type="PANTHER" id="PTHR11712:SF336">
    <property type="entry name" value="3-OXOACYL-[ACYL-CARRIER-PROTEIN] SYNTHASE, MITOCHONDRIAL"/>
    <property type="match status" value="1"/>
</dbReference>
<dbReference type="Pfam" id="PF02801">
    <property type="entry name" value="Ketoacyl-synt_C"/>
    <property type="match status" value="1"/>
</dbReference>
<dbReference type="Gene3D" id="3.40.47.10">
    <property type="match status" value="1"/>
</dbReference>
<feature type="domain" description="Ketosynthase family 3 (KS3)" evidence="4">
    <location>
        <begin position="2"/>
        <end position="413"/>
    </location>
</feature>
<dbReference type="EMBL" id="JACPUR010000001">
    <property type="protein sequence ID" value="MBI3126188.1"/>
    <property type="molecule type" value="Genomic_DNA"/>
</dbReference>
<sequence length="442" mass="44001">MPTPLAVTGAGAVSAAGRGLDALWKALMEGRAFPVLDLDPQLAGFAPIATARAPRLDPAALGADLRAARLMGRHTHMLLACAADALAGAERAGGSLRGAETGFFAALDSVDPAEGDLEPAALASLEEGGFSPARFFAQGQAAIHPLWPLAMLNNIAHCQAAIQLGLKGENATFAPGPEAGVQAVAEAACAVREGRARAALAAGVSTVVSARAVARHRERGLLPPGAGLGAGRPFAGGPGALLGEGAAGLILELPDRGGDRPALGYLAGWGSARAIENRVSLPGAIRAAAGAALASAGIGPGEIGLVIPDGAGEARAEAAEAEALSGLFGGRRPLALATKGALGHLLGGAPAVDFLLALRCLREGRVPPSPRRGSLADGVLRFPGTPERAEGLGHALVLGLGRDGACGALVAAGGVDPPFRARNVCRGEACLAPTDEWSADFS</sequence>
<evidence type="ECO:0000256" key="2">
    <source>
        <dbReference type="ARBA" id="ARBA00022679"/>
    </source>
</evidence>
<gene>
    <name evidence="5" type="ORF">HYZ11_01115</name>
</gene>
<evidence type="ECO:0000259" key="4">
    <source>
        <dbReference type="PROSITE" id="PS52004"/>
    </source>
</evidence>
<dbReference type="SUPFAM" id="SSF53901">
    <property type="entry name" value="Thiolase-like"/>
    <property type="match status" value="2"/>
</dbReference>
<comment type="similarity">
    <text evidence="1 3">Belongs to the thiolase-like superfamily. Beta-ketoacyl-ACP synthases family.</text>
</comment>
<evidence type="ECO:0000313" key="6">
    <source>
        <dbReference type="Proteomes" id="UP000782312"/>
    </source>
</evidence>
<dbReference type="InterPro" id="IPR000794">
    <property type="entry name" value="Beta-ketoacyl_synthase"/>
</dbReference>
<dbReference type="Pfam" id="PF00109">
    <property type="entry name" value="ketoacyl-synt"/>
    <property type="match status" value="1"/>
</dbReference>
<evidence type="ECO:0000313" key="5">
    <source>
        <dbReference type="EMBL" id="MBI3126188.1"/>
    </source>
</evidence>
<dbReference type="GO" id="GO:0006633">
    <property type="term" value="P:fatty acid biosynthetic process"/>
    <property type="evidence" value="ECO:0007669"/>
    <property type="project" value="TreeGrafter"/>
</dbReference>
<dbReference type="InterPro" id="IPR014031">
    <property type="entry name" value="Ketoacyl_synth_C"/>
</dbReference>
<dbReference type="PROSITE" id="PS52004">
    <property type="entry name" value="KS3_2"/>
    <property type="match status" value="1"/>
</dbReference>
<evidence type="ECO:0000256" key="1">
    <source>
        <dbReference type="ARBA" id="ARBA00008467"/>
    </source>
</evidence>
<dbReference type="InterPro" id="IPR014030">
    <property type="entry name" value="Ketoacyl_synth_N"/>
</dbReference>
<accession>A0A932HWA8</accession>
<dbReference type="InterPro" id="IPR020841">
    <property type="entry name" value="PKS_Beta-ketoAc_synthase_dom"/>
</dbReference>
<name>A0A932HWA8_UNCTE</name>
<protein>
    <recommendedName>
        <fullName evidence="4">Ketosynthase family 3 (KS3) domain-containing protein</fullName>
    </recommendedName>
</protein>
<organism evidence="5 6">
    <name type="scientific">Tectimicrobiota bacterium</name>
    <dbReference type="NCBI Taxonomy" id="2528274"/>
    <lineage>
        <taxon>Bacteria</taxon>
        <taxon>Pseudomonadati</taxon>
        <taxon>Nitrospinota/Tectimicrobiota group</taxon>
        <taxon>Candidatus Tectimicrobiota</taxon>
    </lineage>
</organism>
<reference evidence="5" key="1">
    <citation type="submission" date="2020-07" db="EMBL/GenBank/DDBJ databases">
        <title>Huge and variable diversity of episymbiotic CPR bacteria and DPANN archaea in groundwater ecosystems.</title>
        <authorList>
            <person name="He C.Y."/>
            <person name="Keren R."/>
            <person name="Whittaker M."/>
            <person name="Farag I.F."/>
            <person name="Doudna J."/>
            <person name="Cate J.H.D."/>
            <person name="Banfield J.F."/>
        </authorList>
    </citation>
    <scope>NUCLEOTIDE SEQUENCE</scope>
    <source>
        <strain evidence="5">NC_groundwater_763_Ag_S-0.2um_68_21</strain>
    </source>
</reference>
<dbReference type="GO" id="GO:0004315">
    <property type="term" value="F:3-oxoacyl-[acyl-carrier-protein] synthase activity"/>
    <property type="evidence" value="ECO:0007669"/>
    <property type="project" value="TreeGrafter"/>
</dbReference>
<dbReference type="PANTHER" id="PTHR11712">
    <property type="entry name" value="POLYKETIDE SYNTHASE-RELATED"/>
    <property type="match status" value="1"/>
</dbReference>
<dbReference type="InterPro" id="IPR016039">
    <property type="entry name" value="Thiolase-like"/>
</dbReference>
<proteinExistence type="inferred from homology"/>